<organism evidence="1 2">
    <name type="scientific">Maioricimonas rarisocia</name>
    <dbReference type="NCBI Taxonomy" id="2528026"/>
    <lineage>
        <taxon>Bacteria</taxon>
        <taxon>Pseudomonadati</taxon>
        <taxon>Planctomycetota</taxon>
        <taxon>Planctomycetia</taxon>
        <taxon>Planctomycetales</taxon>
        <taxon>Planctomycetaceae</taxon>
        <taxon>Maioricimonas</taxon>
    </lineage>
</organism>
<dbReference type="EMBL" id="CP036275">
    <property type="protein sequence ID" value="QDU36249.1"/>
    <property type="molecule type" value="Genomic_DNA"/>
</dbReference>
<dbReference type="SUPFAM" id="SSF55729">
    <property type="entry name" value="Acyl-CoA N-acyltransferases (Nat)"/>
    <property type="match status" value="1"/>
</dbReference>
<dbReference type="Proteomes" id="UP000320496">
    <property type="component" value="Chromosome"/>
</dbReference>
<evidence type="ECO:0000313" key="2">
    <source>
        <dbReference type="Proteomes" id="UP000320496"/>
    </source>
</evidence>
<dbReference type="RefSeq" id="WP_145366933.1">
    <property type="nucleotide sequence ID" value="NZ_CP036275.1"/>
</dbReference>
<dbReference type="InterPro" id="IPR016181">
    <property type="entry name" value="Acyl_CoA_acyltransferase"/>
</dbReference>
<keyword evidence="2" id="KW-1185">Reference proteome</keyword>
<dbReference type="AlphaFoldDB" id="A0A517Z1E9"/>
<protein>
    <submittedName>
        <fullName evidence="1">Uncharacterized protein</fullName>
    </submittedName>
</protein>
<proteinExistence type="predicted"/>
<reference evidence="1 2" key="1">
    <citation type="submission" date="2019-02" db="EMBL/GenBank/DDBJ databases">
        <title>Deep-cultivation of Planctomycetes and their phenomic and genomic characterization uncovers novel biology.</title>
        <authorList>
            <person name="Wiegand S."/>
            <person name="Jogler M."/>
            <person name="Boedeker C."/>
            <person name="Pinto D."/>
            <person name="Vollmers J."/>
            <person name="Rivas-Marin E."/>
            <person name="Kohn T."/>
            <person name="Peeters S.H."/>
            <person name="Heuer A."/>
            <person name="Rast P."/>
            <person name="Oberbeckmann S."/>
            <person name="Bunk B."/>
            <person name="Jeske O."/>
            <person name="Meyerdierks A."/>
            <person name="Storesund J.E."/>
            <person name="Kallscheuer N."/>
            <person name="Luecker S."/>
            <person name="Lage O.M."/>
            <person name="Pohl T."/>
            <person name="Merkel B.J."/>
            <person name="Hornburger P."/>
            <person name="Mueller R.-W."/>
            <person name="Bruemmer F."/>
            <person name="Labrenz M."/>
            <person name="Spormann A.M."/>
            <person name="Op den Camp H."/>
            <person name="Overmann J."/>
            <person name="Amann R."/>
            <person name="Jetten M.S.M."/>
            <person name="Mascher T."/>
            <person name="Medema M.H."/>
            <person name="Devos D.P."/>
            <person name="Kaster A.-K."/>
            <person name="Ovreas L."/>
            <person name="Rohde M."/>
            <person name="Galperin M.Y."/>
            <person name="Jogler C."/>
        </authorList>
    </citation>
    <scope>NUCLEOTIDE SEQUENCE [LARGE SCALE GENOMIC DNA]</scope>
    <source>
        <strain evidence="1 2">Mal4</strain>
    </source>
</reference>
<sequence>MSSCQQSPPQRSSRPNIRRIGRKDLEHLSRIVGKIHGLEREPEHLDWKYFQNPAGAPLSAVAEVDGRTISHTGAIRTWFRVAGEARQASQEVDIFVDEALRSARAFFHLYRERVNINEHEDVDFMFGFTIDKTSKISRKAMKFQRVGAVPRLVHVIDSRHFFRRRLGVKPVADALGLAANAAIALSRPKQHQVPDGMRLVDIARFDARFDALWDRIRDDYPIMLQKDASYLQWRYRDIRDVAFDVVALENASDSRVEGFCVVGINPLDPTRGCLVDLVTPRQSDEAVSAVLIAAAIERLRERQVATVAAWAFPHMHTYSVLQHCGFRLQPVEGQDLVCRHTGSGDPDEILPLLMQQENWCVAMGDSDWN</sequence>
<evidence type="ECO:0000313" key="1">
    <source>
        <dbReference type="EMBL" id="QDU36249.1"/>
    </source>
</evidence>
<dbReference type="KEGG" id="mri:Mal4_05330"/>
<accession>A0A517Z1E9</accession>
<name>A0A517Z1E9_9PLAN</name>
<dbReference type="OrthoDB" id="5570877at2"/>
<gene>
    <name evidence="1" type="ORF">Mal4_05330</name>
</gene>